<name>A0AAJ4TKC5_9GAMM</name>
<dbReference type="KEGG" id="fsr:KQR59_06195"/>
<gene>
    <name evidence="1" type="ORF">KQR59_06195</name>
</gene>
<keyword evidence="2" id="KW-1185">Reference proteome</keyword>
<dbReference type="Gene3D" id="3.90.550.10">
    <property type="entry name" value="Spore Coat Polysaccharide Biosynthesis Protein SpsA, Chain A"/>
    <property type="match status" value="1"/>
</dbReference>
<protein>
    <recommendedName>
        <fullName evidence="3">Glycosyltransferase</fullName>
    </recommendedName>
</protein>
<evidence type="ECO:0000313" key="1">
    <source>
        <dbReference type="EMBL" id="QWU98700.1"/>
    </source>
</evidence>
<dbReference type="AlphaFoldDB" id="A0AAJ4TKC5"/>
<dbReference type="Proteomes" id="UP000683421">
    <property type="component" value="Chromosome"/>
</dbReference>
<reference evidence="1 2" key="1">
    <citation type="submission" date="2021-06" db="EMBL/GenBank/DDBJ databases">
        <title>Ulceroglandular infection and bacteremia caused by Francisella salimarina in an immunocompromised patient, France.</title>
        <authorList>
            <person name="Hennebique A."/>
            <person name="Caspar Y."/>
            <person name="Maurin M."/>
            <person name="Boisset S."/>
            <person name="Pelloux I."/>
            <person name="Gallego-Hernanz M.P."/>
            <person name="Burucoa C."/>
            <person name="Cazenave-Roblot F."/>
            <person name="Plouzeau C."/>
            <person name="Rammaert B."/>
        </authorList>
    </citation>
    <scope>NUCLEOTIDE SEQUENCE [LARGE SCALE GENOMIC DNA]</scope>
    <source>
        <strain evidence="1 2">CHUGA-F75</strain>
    </source>
</reference>
<dbReference type="RefSeq" id="WP_146421975.1">
    <property type="nucleotide sequence ID" value="NZ_CP076680.1"/>
</dbReference>
<dbReference type="InterPro" id="IPR029044">
    <property type="entry name" value="Nucleotide-diphossugar_trans"/>
</dbReference>
<evidence type="ECO:0000313" key="2">
    <source>
        <dbReference type="Proteomes" id="UP000683421"/>
    </source>
</evidence>
<evidence type="ECO:0008006" key="3">
    <source>
        <dbReference type="Google" id="ProtNLM"/>
    </source>
</evidence>
<accession>A0AAJ4TKC5</accession>
<organism evidence="1 2">
    <name type="scientific">Francisella salimarina</name>
    <dbReference type="NCBI Taxonomy" id="2599927"/>
    <lineage>
        <taxon>Bacteria</taxon>
        <taxon>Pseudomonadati</taxon>
        <taxon>Pseudomonadota</taxon>
        <taxon>Gammaproteobacteria</taxon>
        <taxon>Thiotrichales</taxon>
        <taxon>Francisellaceae</taxon>
        <taxon>Francisella</taxon>
    </lineage>
</organism>
<sequence length="306" mass="36271">MLKVLKHKIQKSLKILFAFPLYSYKSYQQLLKQNIAIENMTKAYLDNDMGVTANKRDKKLIVSLTSYSYRIDTVFLTIQSIFSQSIKPDKVLLYLAEDEFTEQNIPENLRRFISRGLEIIFCKDIKSYKKLIYALKDYPNDLIVTADDDIIYPKFWLEQLYKAYLNEPNYVHCHRMHYMRINIKGKLKPYNKWQMESNKLQASFLIFPTGCAGIIYSLDLLSEFVTNEKLFMELAPTADDIWFKAMSLLNNVKCKKIDSKIVWNLHEIDNTQKKALYHINHHQNLNDIQINKVFDYFNLWGKLTEK</sequence>
<dbReference type="EMBL" id="CP076680">
    <property type="protein sequence ID" value="QWU98700.1"/>
    <property type="molecule type" value="Genomic_DNA"/>
</dbReference>
<proteinExistence type="predicted"/>
<dbReference type="SUPFAM" id="SSF53448">
    <property type="entry name" value="Nucleotide-diphospho-sugar transferases"/>
    <property type="match status" value="1"/>
</dbReference>